<name>A0A840AWT3_9HYPH</name>
<proteinExistence type="predicted"/>
<dbReference type="CDD" id="cd03216">
    <property type="entry name" value="ABC_Carb_Monos_I"/>
    <property type="match status" value="1"/>
</dbReference>
<keyword evidence="4" id="KW-0813">Transport</keyword>
<dbReference type="Gene3D" id="3.40.50.300">
    <property type="entry name" value="P-loop containing nucleotide triphosphate hydrolases"/>
    <property type="match status" value="1"/>
</dbReference>
<dbReference type="Proteomes" id="UP000553963">
    <property type="component" value="Unassembled WGS sequence"/>
</dbReference>
<dbReference type="PANTHER" id="PTHR43790">
    <property type="entry name" value="CARBOHYDRATE TRANSPORT ATP-BINDING PROTEIN MG119-RELATED"/>
    <property type="match status" value="1"/>
</dbReference>
<dbReference type="GO" id="GO:0005524">
    <property type="term" value="F:ATP binding"/>
    <property type="evidence" value="ECO:0007669"/>
    <property type="project" value="UniProtKB-KW"/>
</dbReference>
<evidence type="ECO:0000259" key="3">
    <source>
        <dbReference type="PROSITE" id="PS50893"/>
    </source>
</evidence>
<comment type="caution">
    <text evidence="4">The sequence shown here is derived from an EMBL/GenBank/DDBJ whole genome shotgun (WGS) entry which is preliminary data.</text>
</comment>
<keyword evidence="5" id="KW-1185">Reference proteome</keyword>
<dbReference type="Pfam" id="PF00005">
    <property type="entry name" value="ABC_tran"/>
    <property type="match status" value="1"/>
</dbReference>
<dbReference type="InterPro" id="IPR027417">
    <property type="entry name" value="P-loop_NTPase"/>
</dbReference>
<dbReference type="InterPro" id="IPR003593">
    <property type="entry name" value="AAA+_ATPase"/>
</dbReference>
<dbReference type="PANTHER" id="PTHR43790:SF8">
    <property type="entry name" value="SUGAR ABC TRANSPORTER ATP-BINDING PROTEIN"/>
    <property type="match status" value="1"/>
</dbReference>
<gene>
    <name evidence="4" type="ORF">GGR25_004620</name>
</gene>
<protein>
    <submittedName>
        <fullName evidence="4">Simple sugar transport system ATP-binding protein</fullName>
    </submittedName>
</protein>
<accession>A0A840AWT3</accession>
<dbReference type="GO" id="GO:0016887">
    <property type="term" value="F:ATP hydrolysis activity"/>
    <property type="evidence" value="ECO:0007669"/>
    <property type="project" value="InterPro"/>
</dbReference>
<keyword evidence="2 4" id="KW-0067">ATP-binding</keyword>
<dbReference type="SMART" id="SM00382">
    <property type="entry name" value="AAA"/>
    <property type="match status" value="1"/>
</dbReference>
<dbReference type="EMBL" id="JACIDS010000006">
    <property type="protein sequence ID" value="MBB3933547.1"/>
    <property type="molecule type" value="Genomic_DNA"/>
</dbReference>
<keyword evidence="4" id="KW-0762">Sugar transport</keyword>
<organism evidence="4 5">
    <name type="scientific">Kaistia hirudinis</name>
    <dbReference type="NCBI Taxonomy" id="1293440"/>
    <lineage>
        <taxon>Bacteria</taxon>
        <taxon>Pseudomonadati</taxon>
        <taxon>Pseudomonadota</taxon>
        <taxon>Alphaproteobacteria</taxon>
        <taxon>Hyphomicrobiales</taxon>
        <taxon>Kaistiaceae</taxon>
        <taxon>Kaistia</taxon>
    </lineage>
</organism>
<feature type="domain" description="ABC transporter" evidence="3">
    <location>
        <begin position="6"/>
        <end position="245"/>
    </location>
</feature>
<evidence type="ECO:0000313" key="5">
    <source>
        <dbReference type="Proteomes" id="UP000553963"/>
    </source>
</evidence>
<dbReference type="InterPro" id="IPR050107">
    <property type="entry name" value="ABC_carbohydrate_import_ATPase"/>
</dbReference>
<dbReference type="AlphaFoldDB" id="A0A840AWT3"/>
<dbReference type="InterPro" id="IPR003439">
    <property type="entry name" value="ABC_transporter-like_ATP-bd"/>
</dbReference>
<reference evidence="4 5" key="1">
    <citation type="submission" date="2020-08" db="EMBL/GenBank/DDBJ databases">
        <title>Genomic Encyclopedia of Type Strains, Phase IV (KMG-IV): sequencing the most valuable type-strain genomes for metagenomic binning, comparative biology and taxonomic classification.</title>
        <authorList>
            <person name="Goeker M."/>
        </authorList>
    </citation>
    <scope>NUCLEOTIDE SEQUENCE [LARGE SCALE GENOMIC DNA]</scope>
    <source>
        <strain evidence="4 5">DSM 25966</strain>
    </source>
</reference>
<keyword evidence="1" id="KW-0547">Nucleotide-binding</keyword>
<evidence type="ECO:0000256" key="2">
    <source>
        <dbReference type="ARBA" id="ARBA00022840"/>
    </source>
</evidence>
<evidence type="ECO:0000256" key="1">
    <source>
        <dbReference type="ARBA" id="ARBA00022741"/>
    </source>
</evidence>
<sequence length="270" mass="29558">MGERLIELRDIKKSYGNVFAVGGVSLHVDRGEVVGLLGDNGAGKSTLIKILAGAVRPSHGQIFVRGKEVPGWSPARSRDAGIETVFQDRALAVQQTIVRNIFMGREITTAMGFLDVAKERSEAERLMREIGFTSKVFSPDSIVGQLSGGERQGVAIARAIYNKADLIILDEPTTALSLTETEKVFRFVRTVRESGRSILFIGHNIHHVFDIAERFIVLDRGRVALEITKDEAKSAENLIAFMEHIAHPNGPNPLEAILAERAAHRQGAQA</sequence>
<dbReference type="SUPFAM" id="SSF52540">
    <property type="entry name" value="P-loop containing nucleoside triphosphate hydrolases"/>
    <property type="match status" value="1"/>
</dbReference>
<dbReference type="PROSITE" id="PS50893">
    <property type="entry name" value="ABC_TRANSPORTER_2"/>
    <property type="match status" value="1"/>
</dbReference>
<dbReference type="RefSeq" id="WP_183401187.1">
    <property type="nucleotide sequence ID" value="NZ_JACIDS010000006.1"/>
</dbReference>
<evidence type="ECO:0000313" key="4">
    <source>
        <dbReference type="EMBL" id="MBB3933547.1"/>
    </source>
</evidence>